<dbReference type="SMART" id="SM00220">
    <property type="entry name" value="S_TKc"/>
    <property type="match status" value="1"/>
</dbReference>
<proteinExistence type="predicted"/>
<dbReference type="RefSeq" id="XP_056515121.1">
    <property type="nucleotide sequence ID" value="XM_056652192.1"/>
</dbReference>
<dbReference type="GO" id="GO:0005524">
    <property type="term" value="F:ATP binding"/>
    <property type="evidence" value="ECO:0007669"/>
    <property type="project" value="InterPro"/>
</dbReference>
<gene>
    <name evidence="2" type="ORF">NUU61_001610</name>
</gene>
<dbReference type="Pfam" id="PF00069">
    <property type="entry name" value="Pkinase"/>
    <property type="match status" value="1"/>
</dbReference>
<dbReference type="AlphaFoldDB" id="A0A9W9KLY0"/>
<dbReference type="SUPFAM" id="SSF56112">
    <property type="entry name" value="Protein kinase-like (PK-like)"/>
    <property type="match status" value="1"/>
</dbReference>
<evidence type="ECO:0000313" key="3">
    <source>
        <dbReference type="Proteomes" id="UP001141434"/>
    </source>
</evidence>
<dbReference type="Gene3D" id="1.10.510.10">
    <property type="entry name" value="Transferase(Phosphotransferase) domain 1"/>
    <property type="match status" value="1"/>
</dbReference>
<keyword evidence="3" id="KW-1185">Reference proteome</keyword>
<dbReference type="OrthoDB" id="5800476at2759"/>
<dbReference type="GeneID" id="81391360"/>
<comment type="caution">
    <text evidence="2">The sequence shown here is derived from an EMBL/GenBank/DDBJ whole genome shotgun (WGS) entry which is preliminary data.</text>
</comment>
<dbReference type="InterPro" id="IPR000719">
    <property type="entry name" value="Prot_kinase_dom"/>
</dbReference>
<dbReference type="InterPro" id="IPR011009">
    <property type="entry name" value="Kinase-like_dom_sf"/>
</dbReference>
<dbReference type="InterPro" id="IPR050235">
    <property type="entry name" value="CK1_Ser-Thr_kinase"/>
</dbReference>
<feature type="domain" description="Protein kinase" evidence="1">
    <location>
        <begin position="1"/>
        <end position="224"/>
    </location>
</feature>
<dbReference type="Proteomes" id="UP001141434">
    <property type="component" value="Unassembled WGS sequence"/>
</dbReference>
<dbReference type="PROSITE" id="PS50011">
    <property type="entry name" value="PROTEIN_KINASE_DOM"/>
    <property type="match status" value="1"/>
</dbReference>
<evidence type="ECO:0000313" key="2">
    <source>
        <dbReference type="EMBL" id="KAJ5110353.1"/>
    </source>
</evidence>
<reference evidence="2" key="2">
    <citation type="journal article" date="2023" name="IMA Fungus">
        <title>Comparative genomic study of the Penicillium genus elucidates a diverse pangenome and 15 lateral gene transfer events.</title>
        <authorList>
            <person name="Petersen C."/>
            <person name="Sorensen T."/>
            <person name="Nielsen M.R."/>
            <person name="Sondergaard T.E."/>
            <person name="Sorensen J.L."/>
            <person name="Fitzpatrick D.A."/>
            <person name="Frisvad J.C."/>
            <person name="Nielsen K.L."/>
        </authorList>
    </citation>
    <scope>NUCLEOTIDE SEQUENCE</scope>
    <source>
        <strain evidence="2">IBT 34128</strain>
    </source>
</reference>
<dbReference type="EMBL" id="JAPMSZ010000003">
    <property type="protein sequence ID" value="KAJ5110353.1"/>
    <property type="molecule type" value="Genomic_DNA"/>
</dbReference>
<dbReference type="GO" id="GO:0004672">
    <property type="term" value="F:protein kinase activity"/>
    <property type="evidence" value="ECO:0007669"/>
    <property type="project" value="InterPro"/>
</dbReference>
<dbReference type="PANTHER" id="PTHR11909">
    <property type="entry name" value="CASEIN KINASE-RELATED"/>
    <property type="match status" value="1"/>
</dbReference>
<reference evidence="2" key="1">
    <citation type="submission" date="2022-11" db="EMBL/GenBank/DDBJ databases">
        <authorList>
            <person name="Petersen C."/>
        </authorList>
    </citation>
    <scope>NUCLEOTIDE SEQUENCE</scope>
    <source>
        <strain evidence="2">IBT 34128</strain>
    </source>
</reference>
<sequence length="224" mass="25924">MYQVQGVNQKITPLQHTAEYYRRNPLVIEYQGIRLSRIFEARRIFSHRGVLKVGYDLVSVLESLHSKSLVHGDIGPANVVIGAKGNGWLYLLDYGLASFYRDPESLHHYPQVPLFDRGGTSCFASLDRHRALSLSRRDDMQSLGYMLAWLSCYGSLPWQDVRARTTQEMFHVTYQMKRVASSNPNFFLLWPLPPGLREFFRLAFSLSFSDKPDYDAMRRALQLR</sequence>
<evidence type="ECO:0000259" key="1">
    <source>
        <dbReference type="PROSITE" id="PS50011"/>
    </source>
</evidence>
<accession>A0A9W9KLY0</accession>
<name>A0A9W9KLY0_9EURO</name>
<organism evidence="2 3">
    <name type="scientific">Penicillium alfredii</name>
    <dbReference type="NCBI Taxonomy" id="1506179"/>
    <lineage>
        <taxon>Eukaryota</taxon>
        <taxon>Fungi</taxon>
        <taxon>Dikarya</taxon>
        <taxon>Ascomycota</taxon>
        <taxon>Pezizomycotina</taxon>
        <taxon>Eurotiomycetes</taxon>
        <taxon>Eurotiomycetidae</taxon>
        <taxon>Eurotiales</taxon>
        <taxon>Aspergillaceae</taxon>
        <taxon>Penicillium</taxon>
    </lineage>
</organism>
<protein>
    <recommendedName>
        <fullName evidence="1">Protein kinase domain-containing protein</fullName>
    </recommendedName>
</protein>